<keyword evidence="8 10" id="KW-0560">Oxidoreductase</keyword>
<dbReference type="AlphaFoldDB" id="A0A3N3E6U3"/>
<feature type="binding site" evidence="10 13">
    <location>
        <position position="152"/>
    </location>
    <ligand>
        <name>FMN</name>
        <dbReference type="ChEBI" id="CHEBI:58210"/>
    </ligand>
</feature>
<dbReference type="Pfam" id="PF01207">
    <property type="entry name" value="Dus"/>
    <property type="match status" value="1"/>
</dbReference>
<keyword evidence="6 10" id="KW-0521">NADP</keyword>
<keyword evidence="5 10" id="KW-0819">tRNA processing</keyword>
<evidence type="ECO:0000256" key="4">
    <source>
        <dbReference type="ARBA" id="ARBA00022643"/>
    </source>
</evidence>
<dbReference type="InterPro" id="IPR004653">
    <property type="entry name" value="DusA"/>
</dbReference>
<dbReference type="FunFam" id="1.20.120.1460:FF:000001">
    <property type="entry name" value="tRNA-dihydrouridine(20/20a) synthase"/>
    <property type="match status" value="1"/>
</dbReference>
<keyword evidence="13" id="KW-0547">Nucleotide-binding</keyword>
<dbReference type="Proteomes" id="UP000278792">
    <property type="component" value="Unassembled WGS sequence"/>
</dbReference>
<keyword evidence="7 10" id="KW-0694">RNA-binding</keyword>
<dbReference type="InterPro" id="IPR035587">
    <property type="entry name" value="DUS-like_FMN-bd"/>
</dbReference>
<dbReference type="GO" id="GO:0102266">
    <property type="term" value="F:tRNA-dihydrouridine20a synthase activity"/>
    <property type="evidence" value="ECO:0007669"/>
    <property type="project" value="RHEA"/>
</dbReference>
<feature type="site" description="Interacts with tRNA" evidence="10">
    <location>
        <position position="200"/>
    </location>
</feature>
<dbReference type="EMBL" id="RKIK01000002">
    <property type="protein sequence ID" value="ROV62299.1"/>
    <property type="molecule type" value="Genomic_DNA"/>
</dbReference>
<comment type="catalytic activity">
    <reaction evidence="10">
        <text>5,6-dihydrouridine(20) in tRNA + NADP(+) = uridine(20) in tRNA + NADPH + H(+)</text>
        <dbReference type="Rhea" id="RHEA:53336"/>
        <dbReference type="Rhea" id="RHEA-COMP:13533"/>
        <dbReference type="Rhea" id="RHEA-COMP:13534"/>
        <dbReference type="ChEBI" id="CHEBI:15378"/>
        <dbReference type="ChEBI" id="CHEBI:57783"/>
        <dbReference type="ChEBI" id="CHEBI:58349"/>
        <dbReference type="ChEBI" id="CHEBI:65315"/>
        <dbReference type="ChEBI" id="CHEBI:74443"/>
        <dbReference type="EC" id="1.3.1.91"/>
    </reaction>
</comment>
<feature type="binding site" evidence="10">
    <location>
        <begin position="31"/>
        <end position="33"/>
    </location>
    <ligand>
        <name>FMN</name>
        <dbReference type="ChEBI" id="CHEBI:58210"/>
    </ligand>
</feature>
<evidence type="ECO:0000256" key="5">
    <source>
        <dbReference type="ARBA" id="ARBA00022694"/>
    </source>
</evidence>
<dbReference type="RefSeq" id="WP_075651923.1">
    <property type="nucleotide sequence ID" value="NZ_AP019657.1"/>
</dbReference>
<dbReference type="OrthoDB" id="9783413at2"/>
<dbReference type="InterPro" id="IPR013785">
    <property type="entry name" value="Aldolase_TIM"/>
</dbReference>
<dbReference type="PANTHER" id="PTHR42907:SF1">
    <property type="entry name" value="FMN-LINKED OXIDOREDUCTASES SUPERFAMILY PROTEIN"/>
    <property type="match status" value="1"/>
</dbReference>
<evidence type="ECO:0000256" key="13">
    <source>
        <dbReference type="PIRSR" id="PIRSR006621-2"/>
    </source>
</evidence>
<dbReference type="GO" id="GO:0050660">
    <property type="term" value="F:flavin adenine dinucleotide binding"/>
    <property type="evidence" value="ECO:0007669"/>
    <property type="project" value="InterPro"/>
</dbReference>
<dbReference type="GO" id="GO:0000049">
    <property type="term" value="F:tRNA binding"/>
    <property type="evidence" value="ECO:0007669"/>
    <property type="project" value="UniProtKB-UniRule"/>
</dbReference>
<dbReference type="NCBIfam" id="TIGR00742">
    <property type="entry name" value="yjbN"/>
    <property type="match status" value="1"/>
</dbReference>
<evidence type="ECO:0000256" key="2">
    <source>
        <dbReference type="ARBA" id="ARBA00022555"/>
    </source>
</evidence>
<feature type="site" description="Interacts with tRNA; defines subfamily-specific binding signature" evidence="10">
    <location>
        <position position="313"/>
    </location>
</feature>
<keyword evidence="2 10" id="KW-0820">tRNA-binding</keyword>
<comment type="catalytic activity">
    <reaction evidence="10">
        <text>5,6-dihydrouridine(20a) in tRNA + NADP(+) = uridine(20a) in tRNA + NADPH + H(+)</text>
        <dbReference type="Rhea" id="RHEA:53344"/>
        <dbReference type="Rhea" id="RHEA-COMP:13535"/>
        <dbReference type="Rhea" id="RHEA-COMP:13536"/>
        <dbReference type="ChEBI" id="CHEBI:15378"/>
        <dbReference type="ChEBI" id="CHEBI:57783"/>
        <dbReference type="ChEBI" id="CHEBI:58349"/>
        <dbReference type="ChEBI" id="CHEBI:65315"/>
        <dbReference type="ChEBI" id="CHEBI:74443"/>
    </reaction>
</comment>
<dbReference type="CDD" id="cd02801">
    <property type="entry name" value="DUS_like_FMN"/>
    <property type="match status" value="1"/>
</dbReference>
<comment type="catalytic activity">
    <reaction evidence="10">
        <text>5,6-dihydrouridine(20) in tRNA + NAD(+) = uridine(20) in tRNA + NADH + H(+)</text>
        <dbReference type="Rhea" id="RHEA:53340"/>
        <dbReference type="Rhea" id="RHEA-COMP:13533"/>
        <dbReference type="Rhea" id="RHEA-COMP:13534"/>
        <dbReference type="ChEBI" id="CHEBI:15378"/>
        <dbReference type="ChEBI" id="CHEBI:57540"/>
        <dbReference type="ChEBI" id="CHEBI:57945"/>
        <dbReference type="ChEBI" id="CHEBI:65315"/>
        <dbReference type="ChEBI" id="CHEBI:74443"/>
        <dbReference type="EC" id="1.3.1.91"/>
    </reaction>
</comment>
<feature type="site" description="Interacts with tRNA; defines subfamily-specific binding signature" evidence="10">
    <location>
        <position position="316"/>
    </location>
</feature>
<feature type="binding site" evidence="10 13">
    <location>
        <begin position="225"/>
        <end position="227"/>
    </location>
    <ligand>
        <name>FMN</name>
        <dbReference type="ChEBI" id="CHEBI:58210"/>
    </ligand>
</feature>
<dbReference type="PIRSF" id="PIRSF006621">
    <property type="entry name" value="Dus"/>
    <property type="match status" value="1"/>
</dbReference>
<dbReference type="GO" id="GO:0102264">
    <property type="term" value="F:tRNA-dihydrouridine20 synthase activity"/>
    <property type="evidence" value="ECO:0007669"/>
    <property type="project" value="UniProtKB-EC"/>
</dbReference>
<protein>
    <recommendedName>
        <fullName evidence="10">tRNA-dihydrouridine(20/20a) synthase</fullName>
        <ecNumber evidence="10">1.3.1.91</ecNumber>
    </recommendedName>
    <alternativeName>
        <fullName evidence="10">U20-specific dihydrouridine synthase</fullName>
        <shortName evidence="10">U20-specific Dus</shortName>
    </alternativeName>
    <alternativeName>
        <fullName evidence="10">tRNA-dihydrouridine synthase A</fullName>
    </alternativeName>
</protein>
<feature type="binding site" evidence="10 13">
    <location>
        <position position="83"/>
    </location>
    <ligand>
        <name>FMN</name>
        <dbReference type="ChEBI" id="CHEBI:58210"/>
    </ligand>
</feature>
<comment type="function">
    <text evidence="9 10">Catalyzes the synthesis of 5,6-dihydrouridine (D), a modified base found in the D-loop of most tRNAs, via the reduction of the C5-C6 double bond in target uridines. Specifically modifies U20 and U20a in tRNAs.</text>
</comment>
<gene>
    <name evidence="10 15" type="primary">dusA</name>
    <name evidence="15" type="ORF">EGH82_01070</name>
</gene>
<reference evidence="15 16" key="1">
    <citation type="submission" date="2018-11" db="EMBL/GenBank/DDBJ databases">
        <title>Vibrio ponticus strain CAIM 1751 pathogenic for the snapper Lutjanus guttatus.</title>
        <authorList>
            <person name="Soto-Rodriguez S."/>
            <person name="Lozano-Olvera R."/>
            <person name="Gomez-Gil B."/>
        </authorList>
    </citation>
    <scope>NUCLEOTIDE SEQUENCE [LARGE SCALE GENOMIC DNA]</scope>
    <source>
        <strain evidence="15 16">CAIM 1751</strain>
    </source>
</reference>
<evidence type="ECO:0000256" key="11">
    <source>
        <dbReference type="PIRNR" id="PIRNR006621"/>
    </source>
</evidence>
<evidence type="ECO:0000256" key="10">
    <source>
        <dbReference type="HAMAP-Rule" id="MF_02041"/>
    </source>
</evidence>
<comment type="caution">
    <text evidence="15">The sequence shown here is derived from an EMBL/GenBank/DDBJ whole genome shotgun (WGS) entry which is preliminary data.</text>
</comment>
<dbReference type="Gene3D" id="1.20.120.1460">
    <property type="match status" value="1"/>
</dbReference>
<evidence type="ECO:0000313" key="16">
    <source>
        <dbReference type="Proteomes" id="UP000278792"/>
    </source>
</evidence>
<organism evidence="15 16">
    <name type="scientific">Vibrio ponticus</name>
    <dbReference type="NCBI Taxonomy" id="265668"/>
    <lineage>
        <taxon>Bacteria</taxon>
        <taxon>Pseudomonadati</taxon>
        <taxon>Pseudomonadota</taxon>
        <taxon>Gammaproteobacteria</taxon>
        <taxon>Vibrionales</taxon>
        <taxon>Vibrionaceae</taxon>
        <taxon>Vibrio</taxon>
    </lineage>
</organism>
<keyword evidence="4 10" id="KW-0288">FMN</keyword>
<evidence type="ECO:0000256" key="9">
    <source>
        <dbReference type="ARBA" id="ARBA00058013"/>
    </source>
</evidence>
<evidence type="ECO:0000256" key="12">
    <source>
        <dbReference type="PIRSR" id="PIRSR006621-1"/>
    </source>
</evidence>
<comment type="similarity">
    <text evidence="10">Belongs to the Dus family. DusA subfamily.</text>
</comment>
<feature type="binding site" evidence="10 13">
    <location>
        <position position="185"/>
    </location>
    <ligand>
        <name>FMN</name>
        <dbReference type="ChEBI" id="CHEBI:58210"/>
    </ligand>
</feature>
<keyword evidence="3 10" id="KW-0285">Flavoprotein</keyword>
<dbReference type="NCBIfam" id="NF008774">
    <property type="entry name" value="PRK11815.1"/>
    <property type="match status" value="1"/>
</dbReference>
<evidence type="ECO:0000256" key="8">
    <source>
        <dbReference type="ARBA" id="ARBA00023002"/>
    </source>
</evidence>
<dbReference type="Gene3D" id="3.20.20.70">
    <property type="entry name" value="Aldolase class I"/>
    <property type="match status" value="1"/>
</dbReference>
<dbReference type="PROSITE" id="PS01136">
    <property type="entry name" value="UPF0034"/>
    <property type="match status" value="1"/>
</dbReference>
<feature type="site" description="Interacts with tRNA; defines subfamily-specific binding signature" evidence="10">
    <location>
        <position position="197"/>
    </location>
</feature>
<dbReference type="PANTHER" id="PTHR42907">
    <property type="entry name" value="FMN-LINKED OXIDOREDUCTASES SUPERFAMILY PROTEIN"/>
    <property type="match status" value="1"/>
</dbReference>
<feature type="domain" description="DUS-like FMN-binding" evidence="14">
    <location>
        <begin position="29"/>
        <end position="337"/>
    </location>
</feature>
<comment type="cofactor">
    <cofactor evidence="1 10 11 13">
        <name>FMN</name>
        <dbReference type="ChEBI" id="CHEBI:58210"/>
    </cofactor>
</comment>
<sequence length="346" mass="38890">MQNHANHIVDQSEENQVSQLVYPSSRFSIAPMLDWTDRHCRYFHRLLSSETQLYTEMVTTGAIIHGKGDFLAYNEEEHPLVLQLGGSNSADLATCAKLAAERGYDEINLNVGCPSDRVQNGRFGACLMAEPMLVAECVAAMKEVVDIPVTVKTRIGIDDQDSYEFLTDFVSIVSEKGGCEQFTIHARKAWLSGLSPKENREIPPLDYPRAYQLKKDFSHLEIAVNGGVKTLQETKEHLQHLDGVMVGREAYQNPYILAEVDQQIFGLDKPVKKRTQVVQEMYPYIEAQLSKGVYLGHITRHMLGLFQNMPGARQWRRHISENAHKPGSGIEVVEAALAKIPKELNV</sequence>
<evidence type="ECO:0000313" key="15">
    <source>
        <dbReference type="EMBL" id="ROV62299.1"/>
    </source>
</evidence>
<dbReference type="FunFam" id="3.20.20.70:FF:000083">
    <property type="entry name" value="tRNA-dihydrouridine(20/20a) synthase"/>
    <property type="match status" value="1"/>
</dbReference>
<dbReference type="GO" id="GO:0010181">
    <property type="term" value="F:FMN binding"/>
    <property type="evidence" value="ECO:0007669"/>
    <property type="project" value="UniProtKB-UniRule"/>
</dbReference>
<feature type="site" description="Interacts with tRNA" evidence="10">
    <location>
        <position position="110"/>
    </location>
</feature>
<dbReference type="SUPFAM" id="SSF51395">
    <property type="entry name" value="FMN-linked oxidoreductases"/>
    <property type="match status" value="1"/>
</dbReference>
<dbReference type="InterPro" id="IPR001269">
    <property type="entry name" value="DUS_fam"/>
</dbReference>
<dbReference type="HAMAP" id="MF_02041">
    <property type="entry name" value="DusA_subfam"/>
    <property type="match status" value="1"/>
</dbReference>
<comment type="similarity">
    <text evidence="11">Belongs to the dus family.</text>
</comment>
<dbReference type="InterPro" id="IPR018517">
    <property type="entry name" value="tRNA_hU_synthase_CS"/>
</dbReference>
<comment type="catalytic activity">
    <reaction evidence="10">
        <text>5,6-dihydrouridine(20a) in tRNA + NAD(+) = uridine(20a) in tRNA + NADH + H(+)</text>
        <dbReference type="Rhea" id="RHEA:53348"/>
        <dbReference type="Rhea" id="RHEA-COMP:13535"/>
        <dbReference type="Rhea" id="RHEA-COMP:13536"/>
        <dbReference type="ChEBI" id="CHEBI:15378"/>
        <dbReference type="ChEBI" id="CHEBI:57540"/>
        <dbReference type="ChEBI" id="CHEBI:57945"/>
        <dbReference type="ChEBI" id="CHEBI:65315"/>
        <dbReference type="ChEBI" id="CHEBI:74443"/>
    </reaction>
</comment>
<accession>A0A3N3E6U3</accession>
<evidence type="ECO:0000259" key="14">
    <source>
        <dbReference type="Pfam" id="PF01207"/>
    </source>
</evidence>
<proteinExistence type="inferred from homology"/>
<evidence type="ECO:0000256" key="1">
    <source>
        <dbReference type="ARBA" id="ARBA00001917"/>
    </source>
</evidence>
<evidence type="ECO:0000256" key="3">
    <source>
        <dbReference type="ARBA" id="ARBA00022630"/>
    </source>
</evidence>
<feature type="binding site" evidence="10 13">
    <location>
        <begin position="247"/>
        <end position="248"/>
    </location>
    <ligand>
        <name>FMN</name>
        <dbReference type="ChEBI" id="CHEBI:58210"/>
    </ligand>
</feature>
<evidence type="ECO:0000256" key="7">
    <source>
        <dbReference type="ARBA" id="ARBA00022884"/>
    </source>
</evidence>
<feature type="active site" description="Proton donor" evidence="10 12">
    <location>
        <position position="113"/>
    </location>
</feature>
<evidence type="ECO:0000256" key="6">
    <source>
        <dbReference type="ARBA" id="ARBA00022857"/>
    </source>
</evidence>
<name>A0A3N3E6U3_9VIBR</name>
<dbReference type="EC" id="1.3.1.91" evidence="10"/>